<dbReference type="OrthoDB" id="153872at2759"/>
<keyword evidence="3" id="KW-0677">Repeat</keyword>
<evidence type="ECO:0000256" key="1">
    <source>
        <dbReference type="ARBA" id="ARBA00004123"/>
    </source>
</evidence>
<evidence type="ECO:0000256" key="8">
    <source>
        <dbReference type="ARBA" id="ARBA00023242"/>
    </source>
</evidence>
<dbReference type="CDD" id="cd19821">
    <property type="entry name" value="Bbox1_BBX-like"/>
    <property type="match status" value="2"/>
</dbReference>
<evidence type="ECO:0000256" key="2">
    <source>
        <dbReference type="ARBA" id="ARBA00022723"/>
    </source>
</evidence>
<keyword evidence="7" id="KW-0804">Transcription</keyword>
<evidence type="ECO:0000256" key="3">
    <source>
        <dbReference type="ARBA" id="ARBA00022737"/>
    </source>
</evidence>
<feature type="region of interest" description="Disordered" evidence="10">
    <location>
        <begin position="108"/>
        <end position="149"/>
    </location>
</feature>
<keyword evidence="13" id="KW-1185">Reference proteome</keyword>
<comment type="subcellular location">
    <subcellularLocation>
        <location evidence="1">Nucleus</location>
    </subcellularLocation>
</comment>
<dbReference type="InterPro" id="IPR000315">
    <property type="entry name" value="Znf_B-box"/>
</dbReference>
<dbReference type="GO" id="GO:0008270">
    <property type="term" value="F:zinc ion binding"/>
    <property type="evidence" value="ECO:0007669"/>
    <property type="project" value="UniProtKB-KW"/>
</dbReference>
<feature type="domain" description="B box-type" evidence="11">
    <location>
        <begin position="1"/>
        <end position="47"/>
    </location>
</feature>
<dbReference type="GO" id="GO:0009640">
    <property type="term" value="P:photomorphogenesis"/>
    <property type="evidence" value="ECO:0007669"/>
    <property type="project" value="TreeGrafter"/>
</dbReference>
<dbReference type="SUPFAM" id="SSF57845">
    <property type="entry name" value="B-box zinc-binding domain"/>
    <property type="match status" value="1"/>
</dbReference>
<keyword evidence="6" id="KW-0805">Transcription regulation</keyword>
<evidence type="ECO:0000259" key="11">
    <source>
        <dbReference type="PROSITE" id="PS50119"/>
    </source>
</evidence>
<dbReference type="Gramene" id="OE9A068410T1">
    <property type="protein sequence ID" value="OE9A068410C1"/>
    <property type="gene ID" value="OE9A068410"/>
</dbReference>
<evidence type="ECO:0000313" key="13">
    <source>
        <dbReference type="Proteomes" id="UP000594638"/>
    </source>
</evidence>
<evidence type="ECO:0000256" key="6">
    <source>
        <dbReference type="ARBA" id="ARBA00023015"/>
    </source>
</evidence>
<evidence type="ECO:0000256" key="4">
    <source>
        <dbReference type="ARBA" id="ARBA00022771"/>
    </source>
</evidence>
<evidence type="ECO:0000256" key="5">
    <source>
        <dbReference type="ARBA" id="ARBA00022833"/>
    </source>
</evidence>
<dbReference type="SMART" id="SM00336">
    <property type="entry name" value="BBOX"/>
    <property type="match status" value="2"/>
</dbReference>
<dbReference type="EMBL" id="CACTIH010007664">
    <property type="protein sequence ID" value="CAA3016978.1"/>
    <property type="molecule type" value="Genomic_DNA"/>
</dbReference>
<keyword evidence="5" id="KW-0862">Zinc</keyword>
<protein>
    <submittedName>
        <fullName evidence="12">B-box zinc finger 22-like</fullName>
    </submittedName>
</protein>
<dbReference type="PANTHER" id="PTHR31832">
    <property type="entry name" value="B-BOX ZINC FINGER PROTEIN 22"/>
    <property type="match status" value="1"/>
</dbReference>
<comment type="caution">
    <text evidence="12">The sequence shown here is derived from an EMBL/GenBank/DDBJ whole genome shotgun (WGS) entry which is preliminary data.</text>
</comment>
<dbReference type="GO" id="GO:0006355">
    <property type="term" value="P:regulation of DNA-templated transcription"/>
    <property type="evidence" value="ECO:0007669"/>
    <property type="project" value="TreeGrafter"/>
</dbReference>
<accession>A0A8S0UFM7</accession>
<reference evidence="12 13" key="1">
    <citation type="submission" date="2019-12" db="EMBL/GenBank/DDBJ databases">
        <authorList>
            <person name="Alioto T."/>
            <person name="Alioto T."/>
            <person name="Gomez Garrido J."/>
        </authorList>
    </citation>
    <scope>NUCLEOTIDE SEQUENCE [LARGE SCALE GENOMIC DNA]</scope>
</reference>
<dbReference type="FunFam" id="3.30.160.60:FF:000589">
    <property type="entry name" value="B-box zinc finger protein 22"/>
    <property type="match status" value="1"/>
</dbReference>
<dbReference type="PROSITE" id="PS50119">
    <property type="entry name" value="ZF_BBOX"/>
    <property type="match status" value="2"/>
</dbReference>
<name>A0A8S0UFM7_OLEEU</name>
<dbReference type="Pfam" id="PF00643">
    <property type="entry name" value="zf-B_box"/>
    <property type="match status" value="1"/>
</dbReference>
<feature type="compositionally biased region" description="Polar residues" evidence="10">
    <location>
        <begin position="110"/>
        <end position="120"/>
    </location>
</feature>
<sequence>MKIQCSVCEVAEANVLCCADEAALCWACDQKIHAANKLATMHQRVPLSSSSSQMPKCDICQETVGYFFCIEDRALLCRKCDFSIHSVNSLVSAHQRYLLTGVKVGLNPTEPGSSSSPGKSHTNEKVTEPEPNSLAKRSTQLSSNGQHNKCLPAQVREGGNFASSRLSFEGGTTPGSMSMWQIDDFLGLSDLNQSYNFIIGGSSKADSGKLGDSDCSPFLRTADEDLEGDMCLSQVPDTFQAVRQIPSLPTASGLYWPKNKQKRSDSAVSVPDIVSSPLQNFHR</sequence>
<keyword evidence="4 9" id="KW-0863">Zinc-finger</keyword>
<evidence type="ECO:0000256" key="10">
    <source>
        <dbReference type="SAM" id="MobiDB-lite"/>
    </source>
</evidence>
<evidence type="ECO:0000256" key="7">
    <source>
        <dbReference type="ARBA" id="ARBA00023163"/>
    </source>
</evidence>
<evidence type="ECO:0000313" key="12">
    <source>
        <dbReference type="EMBL" id="CAA3016978.1"/>
    </source>
</evidence>
<dbReference type="AlphaFoldDB" id="A0A8S0UFM7"/>
<dbReference type="Gene3D" id="3.30.160.60">
    <property type="entry name" value="Classic Zinc Finger"/>
    <property type="match status" value="1"/>
</dbReference>
<keyword evidence="2" id="KW-0479">Metal-binding</keyword>
<dbReference type="GO" id="GO:0005634">
    <property type="term" value="C:nucleus"/>
    <property type="evidence" value="ECO:0007669"/>
    <property type="project" value="UniProtKB-SubCell"/>
</dbReference>
<dbReference type="PANTHER" id="PTHR31832:SF68">
    <property type="entry name" value="B-BOX ZINC FINGER PROTEIN 22"/>
    <property type="match status" value="1"/>
</dbReference>
<organism evidence="12 13">
    <name type="scientific">Olea europaea subsp. europaea</name>
    <dbReference type="NCBI Taxonomy" id="158383"/>
    <lineage>
        <taxon>Eukaryota</taxon>
        <taxon>Viridiplantae</taxon>
        <taxon>Streptophyta</taxon>
        <taxon>Embryophyta</taxon>
        <taxon>Tracheophyta</taxon>
        <taxon>Spermatophyta</taxon>
        <taxon>Magnoliopsida</taxon>
        <taxon>eudicotyledons</taxon>
        <taxon>Gunneridae</taxon>
        <taxon>Pentapetalae</taxon>
        <taxon>asterids</taxon>
        <taxon>lamiids</taxon>
        <taxon>Lamiales</taxon>
        <taxon>Oleaceae</taxon>
        <taxon>Oleeae</taxon>
        <taxon>Olea</taxon>
    </lineage>
</organism>
<keyword evidence="8" id="KW-0539">Nucleus</keyword>
<dbReference type="InterPro" id="IPR049808">
    <property type="entry name" value="CONSTANS-like_Bbox1"/>
</dbReference>
<evidence type="ECO:0000256" key="9">
    <source>
        <dbReference type="PROSITE-ProRule" id="PRU00024"/>
    </source>
</evidence>
<feature type="domain" description="B box-type" evidence="11">
    <location>
        <begin position="52"/>
        <end position="99"/>
    </location>
</feature>
<gene>
    <name evidence="12" type="ORF">OLEA9_A068410</name>
</gene>
<dbReference type="InterPro" id="IPR051979">
    <property type="entry name" value="B-box_zinc_finger"/>
</dbReference>
<proteinExistence type="predicted"/>
<feature type="compositionally biased region" description="Polar residues" evidence="10">
    <location>
        <begin position="135"/>
        <end position="147"/>
    </location>
</feature>
<dbReference type="Proteomes" id="UP000594638">
    <property type="component" value="Unassembled WGS sequence"/>
</dbReference>